<dbReference type="AlphaFoldDB" id="A0A832ZWD2"/>
<dbReference type="Proteomes" id="UP000608579">
    <property type="component" value="Unassembled WGS sequence"/>
</dbReference>
<proteinExistence type="predicted"/>
<sequence length="123" mass="14125">MIEEIDSLQKIKILFFAKPHVGLVKHVEGVSSEEAKLRIIKVLERLRVGKYKVVEYEEPERTDIVAELVYNGSKLTIWFVLLERGDVGCVIEIRVYHKMEESAEADEYLSLLSSRLDEFTAGV</sequence>
<accession>A0A832ZWD2</accession>
<comment type="caution">
    <text evidence="1">The sequence shown here is derived from an EMBL/GenBank/DDBJ whole genome shotgun (WGS) entry which is preliminary data.</text>
</comment>
<evidence type="ECO:0000313" key="2">
    <source>
        <dbReference type="Proteomes" id="UP000608579"/>
    </source>
</evidence>
<organism evidence="1 2">
    <name type="scientific">Caldiarchaeum subterraneum</name>
    <dbReference type="NCBI Taxonomy" id="311458"/>
    <lineage>
        <taxon>Archaea</taxon>
        <taxon>Nitrososphaerota</taxon>
        <taxon>Candidatus Caldarchaeales</taxon>
        <taxon>Candidatus Caldarchaeaceae</taxon>
        <taxon>Candidatus Caldarchaeum</taxon>
    </lineage>
</organism>
<evidence type="ECO:0000313" key="1">
    <source>
        <dbReference type="EMBL" id="HIQ30056.1"/>
    </source>
</evidence>
<name>A0A832ZWD2_CALS0</name>
<dbReference type="EMBL" id="DQVM01000112">
    <property type="protein sequence ID" value="HIQ30056.1"/>
    <property type="molecule type" value="Genomic_DNA"/>
</dbReference>
<protein>
    <submittedName>
        <fullName evidence="1">Uncharacterized protein</fullName>
    </submittedName>
</protein>
<reference evidence="1" key="1">
    <citation type="journal article" date="2020" name="ISME J.">
        <title>Gammaproteobacteria mediating utilization of methyl-, sulfur- and petroleum organic compounds in deep ocean hydrothermal plumes.</title>
        <authorList>
            <person name="Zhou Z."/>
            <person name="Liu Y."/>
            <person name="Pan J."/>
            <person name="Cron B.R."/>
            <person name="Toner B.M."/>
            <person name="Anantharaman K."/>
            <person name="Breier J.A."/>
            <person name="Dick G.J."/>
            <person name="Li M."/>
        </authorList>
    </citation>
    <scope>NUCLEOTIDE SEQUENCE</scope>
    <source>
        <strain evidence="1">SZUA-1515</strain>
    </source>
</reference>
<gene>
    <name evidence="1" type="ORF">EYH45_05775</name>
</gene>